<sequence length="197" mass="22695">MSLILLFLMLLQLALSSVTALPFYTPPPIPQGFPVAADQPEPLISSSSTYYALPPRMHRYWIAISYHHPRANQSNGPFQLPHFHSGPWDRAWEAYNNIVEKAKIFKRGVDLSAQERIVQHLRANGWWQRVKDFFKRVTGGKVKVTRQQYSAVKDKYKYLRYQNMPLRKNGRTGSAFVTRPTHGKAPSKLSRFLGLSR</sequence>
<accession>A0A0F7S5Q1</accession>
<feature type="signal peptide" evidence="1">
    <location>
        <begin position="1"/>
        <end position="20"/>
    </location>
</feature>
<keyword evidence="1" id="KW-0732">Signal</keyword>
<evidence type="ECO:0000256" key="1">
    <source>
        <dbReference type="SAM" id="SignalP"/>
    </source>
</evidence>
<dbReference type="EMBL" id="LK056686">
    <property type="protein sequence ID" value="CDU25571.1"/>
    <property type="molecule type" value="Genomic_DNA"/>
</dbReference>
<reference evidence="4" key="1">
    <citation type="submission" date="2014-06" db="EMBL/GenBank/DDBJ databases">
        <authorList>
            <person name="Berkman P.J."/>
        </authorList>
    </citation>
    <scope>NUCLEOTIDE SEQUENCE [LARGE SCALE GENOMIC DNA]</scope>
</reference>
<reference evidence="3" key="3">
    <citation type="submission" date="2014-06" db="EMBL/GenBank/DDBJ databases">
        <authorList>
            <person name="Berkman J.Paul."/>
        </authorList>
    </citation>
    <scope>NUCLEOTIDE SEQUENCE [LARGE SCALE GENOMIC DNA]</scope>
</reference>
<reference evidence="2" key="2">
    <citation type="submission" date="2014-06" db="EMBL/GenBank/DDBJ databases">
        <authorList>
            <person name="Ju J."/>
            <person name="Zhang J."/>
        </authorList>
    </citation>
    <scope>NUCLEOTIDE SEQUENCE</scope>
    <source>
        <strain evidence="2">SscI8</strain>
    </source>
</reference>
<dbReference type="AlphaFoldDB" id="A0A0F7S5Q1"/>
<dbReference type="Proteomes" id="UP000242770">
    <property type="component" value="Unassembled WGS sequence"/>
</dbReference>
<feature type="chain" id="PRO_5015039116" evidence="1">
    <location>
        <begin position="21"/>
        <end position="197"/>
    </location>
</feature>
<proteinExistence type="predicted"/>
<gene>
    <name evidence="3" type="primary">SSCI12820.1</name>
    <name evidence="2" type="ORF">SPSC_05464</name>
</gene>
<evidence type="ECO:0000313" key="3">
    <source>
        <dbReference type="EMBL" id="CDW96609.1"/>
    </source>
</evidence>
<keyword evidence="4" id="KW-1185">Reference proteome</keyword>
<name>A0A0F7S5Q1_9BASI</name>
<dbReference type="EMBL" id="CCFA01000656">
    <property type="protein sequence ID" value="CDW96609.1"/>
    <property type="molecule type" value="Genomic_DNA"/>
</dbReference>
<dbReference type="OrthoDB" id="2555180at2759"/>
<protein>
    <submittedName>
        <fullName evidence="3">Uncharacterized protein</fullName>
    </submittedName>
</protein>
<organism evidence="3 4">
    <name type="scientific">Sporisorium scitamineum</name>
    <dbReference type="NCBI Taxonomy" id="49012"/>
    <lineage>
        <taxon>Eukaryota</taxon>
        <taxon>Fungi</taxon>
        <taxon>Dikarya</taxon>
        <taxon>Basidiomycota</taxon>
        <taxon>Ustilaginomycotina</taxon>
        <taxon>Ustilaginomycetes</taxon>
        <taxon>Ustilaginales</taxon>
        <taxon>Ustilaginaceae</taxon>
        <taxon>Sporisorium</taxon>
    </lineage>
</organism>
<evidence type="ECO:0000313" key="2">
    <source>
        <dbReference type="EMBL" id="CDU25571.1"/>
    </source>
</evidence>
<evidence type="ECO:0000313" key="4">
    <source>
        <dbReference type="Proteomes" id="UP000242770"/>
    </source>
</evidence>